<evidence type="ECO:0000256" key="3">
    <source>
        <dbReference type="SAM" id="Phobius"/>
    </source>
</evidence>
<evidence type="ECO:0000313" key="6">
    <source>
        <dbReference type="Proteomes" id="UP001620339"/>
    </source>
</evidence>
<feature type="transmembrane region" description="Helical" evidence="3">
    <location>
        <begin position="35"/>
        <end position="55"/>
    </location>
</feature>
<evidence type="ECO:0000313" key="5">
    <source>
        <dbReference type="EMBL" id="MFK2878309.1"/>
    </source>
</evidence>
<evidence type="ECO:0000259" key="4">
    <source>
        <dbReference type="PROSITE" id="PS50887"/>
    </source>
</evidence>
<dbReference type="Gene3D" id="3.30.70.270">
    <property type="match status" value="1"/>
</dbReference>
<feature type="transmembrane region" description="Helical" evidence="3">
    <location>
        <begin position="67"/>
        <end position="89"/>
    </location>
</feature>
<dbReference type="Pfam" id="PF00990">
    <property type="entry name" value="GGDEF"/>
    <property type="match status" value="1"/>
</dbReference>
<organism evidence="5 6">
    <name type="scientific">Rhodanobacter hydrolyticus</name>
    <dbReference type="NCBI Taxonomy" id="2250595"/>
    <lineage>
        <taxon>Bacteria</taxon>
        <taxon>Pseudomonadati</taxon>
        <taxon>Pseudomonadota</taxon>
        <taxon>Gammaproteobacteria</taxon>
        <taxon>Lysobacterales</taxon>
        <taxon>Rhodanobacteraceae</taxon>
        <taxon>Rhodanobacter</taxon>
    </lineage>
</organism>
<dbReference type="InterPro" id="IPR050469">
    <property type="entry name" value="Diguanylate_Cyclase"/>
</dbReference>
<accession>A0ABW8JB67</accession>
<dbReference type="PROSITE" id="PS50887">
    <property type="entry name" value="GGDEF"/>
    <property type="match status" value="1"/>
</dbReference>
<evidence type="ECO:0000256" key="1">
    <source>
        <dbReference type="ARBA" id="ARBA00012528"/>
    </source>
</evidence>
<dbReference type="PANTHER" id="PTHR45138">
    <property type="entry name" value="REGULATORY COMPONENTS OF SENSORY TRANSDUCTION SYSTEM"/>
    <property type="match status" value="1"/>
</dbReference>
<name>A0ABW8JB67_9GAMM</name>
<dbReference type="InterPro" id="IPR029787">
    <property type="entry name" value="Nucleotide_cyclase"/>
</dbReference>
<feature type="transmembrane region" description="Helical" evidence="3">
    <location>
        <begin position="196"/>
        <end position="217"/>
    </location>
</feature>
<feature type="transmembrane region" description="Helical" evidence="3">
    <location>
        <begin position="101"/>
        <end position="121"/>
    </location>
</feature>
<feature type="domain" description="GGDEF" evidence="4">
    <location>
        <begin position="328"/>
        <end position="462"/>
    </location>
</feature>
<feature type="transmembrane region" description="Helical" evidence="3">
    <location>
        <begin position="163"/>
        <end position="181"/>
    </location>
</feature>
<gene>
    <name evidence="5" type="ORF">ISP25_14630</name>
</gene>
<feature type="transmembrane region" description="Helical" evidence="3">
    <location>
        <begin position="229"/>
        <end position="249"/>
    </location>
</feature>
<keyword evidence="3" id="KW-1133">Transmembrane helix</keyword>
<dbReference type="EC" id="2.7.7.65" evidence="1"/>
<comment type="caution">
    <text evidence="5">The sequence shown here is derived from an EMBL/GenBank/DDBJ whole genome shotgun (WGS) entry which is preliminary data.</text>
</comment>
<dbReference type="CDD" id="cd01949">
    <property type="entry name" value="GGDEF"/>
    <property type="match status" value="1"/>
</dbReference>
<keyword evidence="3" id="KW-0472">Membrane</keyword>
<dbReference type="RefSeq" id="WP_404614938.1">
    <property type="nucleotide sequence ID" value="NZ_JADIKK010000008.1"/>
</dbReference>
<sequence>MGVSYVFLMAAPMLAMLTVLHRHRRGQAHSPYPGWVLLAASMALWTLGMLGSLIQDVVLDLNVLAPAGIMLVYTLYGVPITYAIATVGTDASTWVQRGIDAFLALALGLLYFALIQALNALNVVGNDVSPPLIAHLFDLENAYLAITALIRFFASDSRSQREFFGVLVIYAVSYALVAFYYNHHVAMDVAPRTGSLYDLVVDVPFMLLAVSSLAPPLKGMSKSSLVPARFVRTASPQLLALSVLVVAIFLMQHRFVLGAAGVVATLLGSGLRGVLGEVRRAQIEAQLRDDQERLVELAHIDVLTGVANRRAFEEAYARMYAAAIRNRRGISLLMIDVDRFKQYNDRYGHPAGDRCLQSVAGVLQDLEKRRSDVLARYGGEEFVLLMPDTMRAGALLVAQCLCDAVRQLGIEHADSPSGQVTVSIGGASLDATNGTTGRELIEAADRALYIAKEAGRDRVEWA</sequence>
<dbReference type="InterPro" id="IPR000160">
    <property type="entry name" value="GGDEF_dom"/>
</dbReference>
<dbReference type="Proteomes" id="UP001620339">
    <property type="component" value="Unassembled WGS sequence"/>
</dbReference>
<evidence type="ECO:0000256" key="2">
    <source>
        <dbReference type="ARBA" id="ARBA00034247"/>
    </source>
</evidence>
<dbReference type="SMART" id="SM00267">
    <property type="entry name" value="GGDEF"/>
    <property type="match status" value="1"/>
</dbReference>
<dbReference type="PANTHER" id="PTHR45138:SF9">
    <property type="entry name" value="DIGUANYLATE CYCLASE DGCM-RELATED"/>
    <property type="match status" value="1"/>
</dbReference>
<feature type="transmembrane region" description="Helical" evidence="3">
    <location>
        <begin position="255"/>
        <end position="275"/>
    </location>
</feature>
<comment type="catalytic activity">
    <reaction evidence="2">
        <text>2 GTP = 3',3'-c-di-GMP + 2 diphosphate</text>
        <dbReference type="Rhea" id="RHEA:24898"/>
        <dbReference type="ChEBI" id="CHEBI:33019"/>
        <dbReference type="ChEBI" id="CHEBI:37565"/>
        <dbReference type="ChEBI" id="CHEBI:58805"/>
        <dbReference type="EC" id="2.7.7.65"/>
    </reaction>
</comment>
<feature type="transmembrane region" description="Helical" evidence="3">
    <location>
        <begin position="133"/>
        <end position="154"/>
    </location>
</feature>
<keyword evidence="3" id="KW-0812">Transmembrane</keyword>
<dbReference type="EMBL" id="JADIKK010000008">
    <property type="protein sequence ID" value="MFK2878309.1"/>
    <property type="molecule type" value="Genomic_DNA"/>
</dbReference>
<keyword evidence="6" id="KW-1185">Reference proteome</keyword>
<proteinExistence type="predicted"/>
<dbReference type="SUPFAM" id="SSF55073">
    <property type="entry name" value="Nucleotide cyclase"/>
    <property type="match status" value="1"/>
</dbReference>
<reference evidence="5 6" key="1">
    <citation type="submission" date="2020-10" db="EMBL/GenBank/DDBJ databases">
        <title>Phylogeny of dyella-like bacteria.</title>
        <authorList>
            <person name="Fu J."/>
        </authorList>
    </citation>
    <scope>NUCLEOTIDE SEQUENCE [LARGE SCALE GENOMIC DNA]</scope>
    <source>
        <strain evidence="5 6">KACC 19113</strain>
    </source>
</reference>
<dbReference type="NCBIfam" id="TIGR00254">
    <property type="entry name" value="GGDEF"/>
    <property type="match status" value="1"/>
</dbReference>
<dbReference type="InterPro" id="IPR043128">
    <property type="entry name" value="Rev_trsase/Diguanyl_cyclase"/>
</dbReference>
<protein>
    <recommendedName>
        <fullName evidence="1">diguanylate cyclase</fullName>
        <ecNumber evidence="1">2.7.7.65</ecNumber>
    </recommendedName>
</protein>
<feature type="transmembrane region" description="Helical" evidence="3">
    <location>
        <begin position="6"/>
        <end position="23"/>
    </location>
</feature>